<dbReference type="EMBL" id="KV419413">
    <property type="protein sequence ID" value="KZS91890.1"/>
    <property type="molecule type" value="Genomic_DNA"/>
</dbReference>
<evidence type="ECO:0000313" key="1">
    <source>
        <dbReference type="EMBL" id="KZS91890.1"/>
    </source>
</evidence>
<gene>
    <name evidence="1" type="ORF">SISNIDRAFT_399410</name>
</gene>
<dbReference type="Proteomes" id="UP000076722">
    <property type="component" value="Unassembled WGS sequence"/>
</dbReference>
<proteinExistence type="predicted"/>
<reference evidence="1 2" key="1">
    <citation type="journal article" date="2016" name="Mol. Biol. Evol.">
        <title>Comparative Genomics of Early-Diverging Mushroom-Forming Fungi Provides Insights into the Origins of Lignocellulose Decay Capabilities.</title>
        <authorList>
            <person name="Nagy L.G."/>
            <person name="Riley R."/>
            <person name="Tritt A."/>
            <person name="Adam C."/>
            <person name="Daum C."/>
            <person name="Floudas D."/>
            <person name="Sun H."/>
            <person name="Yadav J.S."/>
            <person name="Pangilinan J."/>
            <person name="Larsson K.H."/>
            <person name="Matsuura K."/>
            <person name="Barry K."/>
            <person name="Labutti K."/>
            <person name="Kuo R."/>
            <person name="Ohm R.A."/>
            <person name="Bhattacharya S.S."/>
            <person name="Shirouzu T."/>
            <person name="Yoshinaga Y."/>
            <person name="Martin F.M."/>
            <person name="Grigoriev I.V."/>
            <person name="Hibbett D.S."/>
        </authorList>
    </citation>
    <scope>NUCLEOTIDE SEQUENCE [LARGE SCALE GENOMIC DNA]</scope>
    <source>
        <strain evidence="1 2">HHB9708</strain>
    </source>
</reference>
<keyword evidence="2" id="KW-1185">Reference proteome</keyword>
<organism evidence="1 2">
    <name type="scientific">Sistotremastrum niveocremeum HHB9708</name>
    <dbReference type="NCBI Taxonomy" id="1314777"/>
    <lineage>
        <taxon>Eukaryota</taxon>
        <taxon>Fungi</taxon>
        <taxon>Dikarya</taxon>
        <taxon>Basidiomycota</taxon>
        <taxon>Agaricomycotina</taxon>
        <taxon>Agaricomycetes</taxon>
        <taxon>Sistotremastrales</taxon>
        <taxon>Sistotremastraceae</taxon>
        <taxon>Sertulicium</taxon>
        <taxon>Sertulicium niveocremeum</taxon>
    </lineage>
</organism>
<feature type="non-terminal residue" evidence="1">
    <location>
        <position position="133"/>
    </location>
</feature>
<dbReference type="AlphaFoldDB" id="A0A164SXD2"/>
<dbReference type="OrthoDB" id="3260546at2759"/>
<accession>A0A164SXD2</accession>
<evidence type="ECO:0000313" key="2">
    <source>
        <dbReference type="Proteomes" id="UP000076722"/>
    </source>
</evidence>
<name>A0A164SXD2_9AGAM</name>
<sequence>MPVQRTKGAPKFDGKPGNILDFLDEFETHARKARLPQQQMIQIVGKYADKPSRELWEQLPGFTEEPWDWAAYRASILDLYPQSDQSKKFAISDLLKLVHKYHKKPMKELSHFSKYDRKFKRISLWLRSRNRIA</sequence>
<protein>
    <submittedName>
        <fullName evidence="1">Uncharacterized protein</fullName>
    </submittedName>
</protein>